<reference evidence="1 2" key="1">
    <citation type="submission" date="2019-07" db="EMBL/GenBank/DDBJ databases">
        <title>Microlunatus dokdonensis sp. nov. isolated from the rhizospheric soil of the wild plant Elymus tsukushiensis.</title>
        <authorList>
            <person name="Ghim S.-Y."/>
            <person name="Hwang Y.-J."/>
            <person name="Son J.-S."/>
            <person name="Shin J.-H."/>
        </authorList>
    </citation>
    <scope>NUCLEOTIDE SEQUENCE [LARGE SCALE GENOMIC DNA]</scope>
    <source>
        <strain evidence="1 2">KUDC0627</strain>
    </source>
</reference>
<evidence type="ECO:0000313" key="2">
    <source>
        <dbReference type="Proteomes" id="UP000319263"/>
    </source>
</evidence>
<gene>
    <name evidence="1" type="ORF">FOE78_04945</name>
</gene>
<dbReference type="KEGG" id="mik:FOE78_04945"/>
<sequence length="145" mass="15912">MTATIEVLRQSLPPVARLGFDDGWHLLPATFLNLKMPVLIVDRAYIGDPSAFGLEQLGARDPKTPIPRSCLDVELLDNLLWIRDQESHMIIAGSRLNANCLVKQLALARTAALLIGSSYQLELSCLALWSMFIGTANVSPAATRR</sequence>
<dbReference type="Proteomes" id="UP000319263">
    <property type="component" value="Chromosome"/>
</dbReference>
<dbReference type="AlphaFoldDB" id="A0A516PVY2"/>
<organism evidence="1 2">
    <name type="scientific">Microlunatus elymi</name>
    <dbReference type="NCBI Taxonomy" id="2596828"/>
    <lineage>
        <taxon>Bacteria</taxon>
        <taxon>Bacillati</taxon>
        <taxon>Actinomycetota</taxon>
        <taxon>Actinomycetes</taxon>
        <taxon>Propionibacteriales</taxon>
        <taxon>Propionibacteriaceae</taxon>
        <taxon>Microlunatus</taxon>
    </lineage>
</organism>
<evidence type="ECO:0000313" key="1">
    <source>
        <dbReference type="EMBL" id="QDP95344.1"/>
    </source>
</evidence>
<name>A0A516PVY2_9ACTN</name>
<dbReference type="RefSeq" id="WP_143985317.1">
    <property type="nucleotide sequence ID" value="NZ_CP041692.1"/>
</dbReference>
<keyword evidence="2" id="KW-1185">Reference proteome</keyword>
<dbReference type="EMBL" id="CP041692">
    <property type="protein sequence ID" value="QDP95344.1"/>
    <property type="molecule type" value="Genomic_DNA"/>
</dbReference>
<accession>A0A516PVY2</accession>
<protein>
    <submittedName>
        <fullName evidence="1">Uncharacterized protein</fullName>
    </submittedName>
</protein>
<proteinExistence type="predicted"/>